<evidence type="ECO:0000313" key="2">
    <source>
        <dbReference type="EMBL" id="TQF12791.1"/>
    </source>
</evidence>
<name>A0A540WUU4_9BACT</name>
<reference evidence="2 3" key="1">
    <citation type="submission" date="2019-06" db="EMBL/GenBank/DDBJ databases">
        <authorList>
            <person name="Livingstone P."/>
            <person name="Whitworth D."/>
        </authorList>
    </citation>
    <scope>NUCLEOTIDE SEQUENCE [LARGE SCALE GENOMIC DNA]</scope>
    <source>
        <strain evidence="2 3">AM401</strain>
    </source>
</reference>
<dbReference type="AlphaFoldDB" id="A0A540WUU4"/>
<gene>
    <name evidence="2" type="ORF">FJV41_27260</name>
</gene>
<evidence type="ECO:0000256" key="1">
    <source>
        <dbReference type="SAM" id="MobiDB-lite"/>
    </source>
</evidence>
<dbReference type="EMBL" id="VIFM01000125">
    <property type="protein sequence ID" value="TQF12791.1"/>
    <property type="molecule type" value="Genomic_DNA"/>
</dbReference>
<proteinExistence type="predicted"/>
<dbReference type="Pfam" id="PF13103">
    <property type="entry name" value="TonB_2"/>
    <property type="match status" value="1"/>
</dbReference>
<feature type="region of interest" description="Disordered" evidence="1">
    <location>
        <begin position="1"/>
        <end position="119"/>
    </location>
</feature>
<protein>
    <recommendedName>
        <fullName evidence="4">TonB C-terminal domain-containing protein</fullName>
    </recommendedName>
</protein>
<feature type="compositionally biased region" description="Polar residues" evidence="1">
    <location>
        <begin position="33"/>
        <end position="43"/>
    </location>
</feature>
<feature type="region of interest" description="Disordered" evidence="1">
    <location>
        <begin position="154"/>
        <end position="180"/>
    </location>
</feature>
<comment type="caution">
    <text evidence="2">The sequence shown here is derived from an EMBL/GenBank/DDBJ whole genome shotgun (WGS) entry which is preliminary data.</text>
</comment>
<dbReference type="OrthoDB" id="5382276at2"/>
<organism evidence="2 3">
    <name type="scientific">Myxococcus llanfairpwllgwyngyllgogerychwyrndrobwllllantysiliogogogochensis</name>
    <dbReference type="NCBI Taxonomy" id="2590453"/>
    <lineage>
        <taxon>Bacteria</taxon>
        <taxon>Pseudomonadati</taxon>
        <taxon>Myxococcota</taxon>
        <taxon>Myxococcia</taxon>
        <taxon>Myxococcales</taxon>
        <taxon>Cystobacterineae</taxon>
        <taxon>Myxococcaceae</taxon>
        <taxon>Myxococcus</taxon>
    </lineage>
</organism>
<accession>A0A540WUU4</accession>
<feature type="compositionally biased region" description="Basic and acidic residues" evidence="1">
    <location>
        <begin position="47"/>
        <end position="56"/>
    </location>
</feature>
<dbReference type="Proteomes" id="UP000315369">
    <property type="component" value="Unassembled WGS sequence"/>
</dbReference>
<evidence type="ECO:0008006" key="4">
    <source>
        <dbReference type="Google" id="ProtNLM"/>
    </source>
</evidence>
<sequence>MSAATERARQSTPHASTTPLADTAATAERAQESEPSSPRTDTSPADFARENERSSPRTDTSAAAQQAPEREPRVPSDALADTSPPIDLAREHAPRGSVSDLPRANPLLANDVPRAAPSSSALTDFALAPESMARTADSTRLSEPSGSRLLLAARTQAAPMRLSDTTSAPDVGIRDARKSPTPQALVEDLVSESVGRGKVDRGLVHPYFSQLGKKLVALWDADRSVKEHGLQGYFDMGMERSRAYGRAWSERAANYGSSGAFVANNQPVDDKRRPTSTVGDPALRMRSELREKMREGFRSTRRALIRVVQDRQGRLLDVLLVEPSHQPQVDQEAVKDVRSAAEKLPPPPAEAVGSRERIVSLWEFELIISISPPIPTFTFEFDEALGFIDTRLPLDKRIYKRVRLVELR</sequence>
<evidence type="ECO:0000313" key="3">
    <source>
        <dbReference type="Proteomes" id="UP000315369"/>
    </source>
</evidence>
<keyword evidence="3" id="KW-1185">Reference proteome</keyword>
<feature type="compositionally biased region" description="Polar residues" evidence="1">
    <location>
        <begin position="10"/>
        <end position="20"/>
    </location>
</feature>
<dbReference type="Gene3D" id="3.30.1150.10">
    <property type="match status" value="1"/>
</dbReference>
<dbReference type="SUPFAM" id="SSF74653">
    <property type="entry name" value="TolA/TonB C-terminal domain"/>
    <property type="match status" value="1"/>
</dbReference>